<dbReference type="Gene3D" id="1.10.260.40">
    <property type="entry name" value="lambda repressor-like DNA-binding domains"/>
    <property type="match status" value="1"/>
</dbReference>
<dbReference type="CDD" id="cd06529">
    <property type="entry name" value="S24_LexA-like"/>
    <property type="match status" value="1"/>
</dbReference>
<reference evidence="2 3" key="1">
    <citation type="submission" date="2021-03" db="EMBL/GenBank/DDBJ databases">
        <title>Fibrella sp. HMF5405 genome sequencing and assembly.</title>
        <authorList>
            <person name="Kang H."/>
            <person name="Kim H."/>
            <person name="Bae S."/>
            <person name="Joh K."/>
        </authorList>
    </citation>
    <scope>NUCLEOTIDE SEQUENCE [LARGE SCALE GENOMIC DNA]</scope>
    <source>
        <strain evidence="2 3">HMF5405</strain>
    </source>
</reference>
<protein>
    <submittedName>
        <fullName evidence="2">Helix-turn-helix domain-containing protein</fullName>
    </submittedName>
</protein>
<dbReference type="SUPFAM" id="SSF47413">
    <property type="entry name" value="lambda repressor-like DNA-binding domains"/>
    <property type="match status" value="1"/>
</dbReference>
<dbReference type="PROSITE" id="PS50943">
    <property type="entry name" value="HTH_CROC1"/>
    <property type="match status" value="1"/>
</dbReference>
<gene>
    <name evidence="2" type="ORF">J2I46_02095</name>
</gene>
<dbReference type="Pfam" id="PF01381">
    <property type="entry name" value="HTH_3"/>
    <property type="match status" value="1"/>
</dbReference>
<dbReference type="CDD" id="cd00093">
    <property type="entry name" value="HTH_XRE"/>
    <property type="match status" value="1"/>
</dbReference>
<dbReference type="EMBL" id="JAFMYW010000001">
    <property type="protein sequence ID" value="MBO0947356.1"/>
    <property type="molecule type" value="Genomic_DNA"/>
</dbReference>
<feature type="domain" description="HTH cro/C1-type" evidence="1">
    <location>
        <begin position="16"/>
        <end position="70"/>
    </location>
</feature>
<dbReference type="Proteomes" id="UP000664628">
    <property type="component" value="Unassembled WGS sequence"/>
</dbReference>
<evidence type="ECO:0000313" key="2">
    <source>
        <dbReference type="EMBL" id="MBO0947356.1"/>
    </source>
</evidence>
<dbReference type="SUPFAM" id="SSF51306">
    <property type="entry name" value="LexA/Signal peptidase"/>
    <property type="match status" value="1"/>
</dbReference>
<sequence>MNKDLALQDRQAADRLLKIFESNNWDQAEVALKLGYERTIVNKYINGKQKISDKFLYKLQEVYNISKEFIKTGAGPLVVTPPAVPNTPQPPMDNRTYKIEAIPIELNPDGDVTKNWRGSEFVDLPNGMVMMSVPLVDQFAYAGYLSGWKDPEFLHELPKYSFVTHKRHGGKYMAFEVRGDSMDDNTRDAICEGDEVLGREVERHFWKSKFHLHRFEDYIIVHQDGIITKRIVAHDVENGIITCVSINPNKDLYPDQEIKLAEVFELYNILRVSHNRRRR</sequence>
<dbReference type="InterPro" id="IPR039418">
    <property type="entry name" value="LexA-like"/>
</dbReference>
<dbReference type="InterPro" id="IPR001387">
    <property type="entry name" value="Cro/C1-type_HTH"/>
</dbReference>
<name>A0ABS3JD34_9BACT</name>
<evidence type="ECO:0000259" key="1">
    <source>
        <dbReference type="PROSITE" id="PS50943"/>
    </source>
</evidence>
<organism evidence="2 3">
    <name type="scientific">Fibrella forsythiae</name>
    <dbReference type="NCBI Taxonomy" id="2817061"/>
    <lineage>
        <taxon>Bacteria</taxon>
        <taxon>Pseudomonadati</taxon>
        <taxon>Bacteroidota</taxon>
        <taxon>Cytophagia</taxon>
        <taxon>Cytophagales</taxon>
        <taxon>Spirosomataceae</taxon>
        <taxon>Fibrella</taxon>
    </lineage>
</organism>
<keyword evidence="3" id="KW-1185">Reference proteome</keyword>
<comment type="caution">
    <text evidence="2">The sequence shown here is derived from an EMBL/GenBank/DDBJ whole genome shotgun (WGS) entry which is preliminary data.</text>
</comment>
<dbReference type="SMART" id="SM00530">
    <property type="entry name" value="HTH_XRE"/>
    <property type="match status" value="1"/>
</dbReference>
<dbReference type="InterPro" id="IPR010982">
    <property type="entry name" value="Lambda_DNA-bd_dom_sf"/>
</dbReference>
<evidence type="ECO:0000313" key="3">
    <source>
        <dbReference type="Proteomes" id="UP000664628"/>
    </source>
</evidence>
<accession>A0ABS3JD34</accession>
<dbReference type="Gene3D" id="2.10.109.10">
    <property type="entry name" value="Umud Fragment, subunit A"/>
    <property type="match status" value="1"/>
</dbReference>
<proteinExistence type="predicted"/>
<dbReference type="InterPro" id="IPR036286">
    <property type="entry name" value="LexA/Signal_pep-like_sf"/>
</dbReference>
<dbReference type="RefSeq" id="WP_207327271.1">
    <property type="nucleotide sequence ID" value="NZ_JAFMYW010000001.1"/>
</dbReference>